<sequence>MKVRRFSNLLKLVYTGETTAATIEGENPLVNAQIVEEGSSAILNFDCTRVWVWVDEDGAVTRVPRNRIGFEAGIVIKTTVVVIISILQDNKTGVHLLLFYRIDCWRVNLLDNLHCESVGLHKTTLCCPAMNTFTWNNPFTERHLMLIDELGITLVPPMSKRLACSDYGNGAMAEPSLILSTVRPFLESRSQLGIDNMQQ</sequence>
<reference evidence="1 2" key="1">
    <citation type="journal article" date="2021" name="Hortic Res">
        <title>High-quality reference genome and annotation aids understanding of berry development for evergreen blueberry (Vaccinium darrowii).</title>
        <authorList>
            <person name="Yu J."/>
            <person name="Hulse-Kemp A.M."/>
            <person name="Babiker E."/>
            <person name="Staton M."/>
        </authorList>
    </citation>
    <scope>NUCLEOTIDE SEQUENCE [LARGE SCALE GENOMIC DNA]</scope>
    <source>
        <strain evidence="2">cv. NJ 8807/NJ 8810</strain>
        <tissue evidence="1">Young leaf</tissue>
    </source>
</reference>
<dbReference type="Proteomes" id="UP000828048">
    <property type="component" value="Chromosome 3"/>
</dbReference>
<protein>
    <submittedName>
        <fullName evidence="1">Uncharacterized protein</fullName>
    </submittedName>
</protein>
<dbReference type="EMBL" id="CM037153">
    <property type="protein sequence ID" value="KAH7857902.1"/>
    <property type="molecule type" value="Genomic_DNA"/>
</dbReference>
<proteinExistence type="predicted"/>
<keyword evidence="2" id="KW-1185">Reference proteome</keyword>
<organism evidence="1 2">
    <name type="scientific">Vaccinium darrowii</name>
    <dbReference type="NCBI Taxonomy" id="229202"/>
    <lineage>
        <taxon>Eukaryota</taxon>
        <taxon>Viridiplantae</taxon>
        <taxon>Streptophyta</taxon>
        <taxon>Embryophyta</taxon>
        <taxon>Tracheophyta</taxon>
        <taxon>Spermatophyta</taxon>
        <taxon>Magnoliopsida</taxon>
        <taxon>eudicotyledons</taxon>
        <taxon>Gunneridae</taxon>
        <taxon>Pentapetalae</taxon>
        <taxon>asterids</taxon>
        <taxon>Ericales</taxon>
        <taxon>Ericaceae</taxon>
        <taxon>Vaccinioideae</taxon>
        <taxon>Vaccinieae</taxon>
        <taxon>Vaccinium</taxon>
    </lineage>
</organism>
<accession>A0ACB7YXC5</accession>
<evidence type="ECO:0000313" key="2">
    <source>
        <dbReference type="Proteomes" id="UP000828048"/>
    </source>
</evidence>
<name>A0ACB7YXC5_9ERIC</name>
<gene>
    <name evidence="1" type="ORF">Vadar_017767</name>
</gene>
<evidence type="ECO:0000313" key="1">
    <source>
        <dbReference type="EMBL" id="KAH7857902.1"/>
    </source>
</evidence>
<comment type="caution">
    <text evidence="1">The sequence shown here is derived from an EMBL/GenBank/DDBJ whole genome shotgun (WGS) entry which is preliminary data.</text>
</comment>